<dbReference type="Gene3D" id="2.10.25.10">
    <property type="entry name" value="Laminin"/>
    <property type="match status" value="7"/>
</dbReference>
<dbReference type="InterPro" id="IPR002049">
    <property type="entry name" value="LE_dom"/>
</dbReference>
<dbReference type="GO" id="GO:0005201">
    <property type="term" value="F:extracellular matrix structural constituent"/>
    <property type="evidence" value="ECO:0007669"/>
    <property type="project" value="TreeGrafter"/>
</dbReference>
<dbReference type="PROSITE" id="PS01248">
    <property type="entry name" value="EGF_LAM_1"/>
    <property type="match status" value="1"/>
</dbReference>
<dbReference type="InterPro" id="IPR000034">
    <property type="entry name" value="Laminin_IV"/>
</dbReference>
<sequence length="671" mass="73843">QMCSSGHRRVNSSVFKGGCTDHTTGFHCDECIPGFHGVANKRTPNDCQPCACPLNIPSNNPTCHVDPRGELICDRWQPGYMGAHCDRCTNGYFGQPVVKGRLCQPCQCNGNLDLASPRSCDPITGSCLSLKCGKRSQSSRGPNTFARHCICHPNTIPGCCSVANAFCQSACGCNQVGSMTQQCNPNTGCCLCLEQSHGKKCSECRLGYRDFPQCISCICNMAGSNIQTCDADQDVCACVDRTGQCSCKANIQGLKCDRCKLGTFGVSTRNPLGCSQCYCFGMTSNCSEAQGLIRMWLSLKPEQTKLPLVDRDNQQETTRGVTFQHPEIIANADLVTQKLTKTYYWRLPEQFQASMITAYGGKLKYAIYFEERDETGRTSYEPQVIIKGVSNRNKVMVRHMQGLQIGQPTRHEINMTEVRTWKYKDKNVMTMEDFMDVLFYVDYVLIQSSHGNMMRHSRISMEVAEEGRPSMESEWAHQVEKCDCPLGYSRLSCEECVAGLYRLSARSGGAASRADIGSCVVNGWECGTDISVSSLQNCQHNTEGDRCECFAPGYYGVLRGRPGDCKPCACPLTKHENNFSPSSVTEGLNDYHCVACPEGHLSTLNMVFAPLDVPRVTTATSVPQAGPQPCDLRSGQCRCRPGATGRTCSQCMKRHVCGPSGIMCTYTNMTY</sequence>
<dbReference type="GO" id="GO:0009888">
    <property type="term" value="P:tissue development"/>
    <property type="evidence" value="ECO:0007669"/>
    <property type="project" value="TreeGrafter"/>
</dbReference>
<evidence type="ECO:0000259" key="8">
    <source>
        <dbReference type="PROSITE" id="PS51115"/>
    </source>
</evidence>
<feature type="domain" description="Laminin EGF-like" evidence="7">
    <location>
        <begin position="217"/>
        <end position="276"/>
    </location>
</feature>
<evidence type="ECO:0000313" key="10">
    <source>
        <dbReference type="Proteomes" id="UP000694395"/>
    </source>
</evidence>
<keyword evidence="1" id="KW-0732">Signal</keyword>
<evidence type="ECO:0000256" key="6">
    <source>
        <dbReference type="PROSITE-ProRule" id="PRU00460"/>
    </source>
</evidence>
<reference evidence="9" key="3">
    <citation type="submission" date="2025-09" db="UniProtKB">
        <authorList>
            <consortium name="Ensembl"/>
        </authorList>
    </citation>
    <scope>IDENTIFICATION</scope>
</reference>
<dbReference type="FunFam" id="2.170.300.10:FF:000008">
    <property type="entry name" value="Laminin subunit alpha 2"/>
    <property type="match status" value="1"/>
</dbReference>
<dbReference type="Pfam" id="PF00053">
    <property type="entry name" value="EGF_laminin"/>
    <property type="match status" value="5"/>
</dbReference>
<evidence type="ECO:0000256" key="1">
    <source>
        <dbReference type="ARBA" id="ARBA00022729"/>
    </source>
</evidence>
<dbReference type="PANTHER" id="PTHR10574">
    <property type="entry name" value="NETRIN/LAMININ-RELATED"/>
    <property type="match status" value="1"/>
</dbReference>
<keyword evidence="5 6" id="KW-0424">Laminin EGF-like domain</keyword>
<feature type="disulfide bond" evidence="6">
    <location>
        <begin position="217"/>
        <end position="229"/>
    </location>
</feature>
<dbReference type="SMART" id="SM00180">
    <property type="entry name" value="EGF_Lam"/>
    <property type="match status" value="5"/>
</dbReference>
<keyword evidence="2" id="KW-0677">Repeat</keyword>
<dbReference type="InterPro" id="IPR050440">
    <property type="entry name" value="Laminin/Netrin_ECM"/>
</dbReference>
<dbReference type="FunFam" id="2.10.25.10:FF:000082">
    <property type="entry name" value="Laminin subunit alpha 1"/>
    <property type="match status" value="1"/>
</dbReference>
<dbReference type="Pfam" id="PF00052">
    <property type="entry name" value="Laminin_B"/>
    <property type="match status" value="1"/>
</dbReference>
<keyword evidence="3 6" id="KW-1015">Disulfide bond</keyword>
<evidence type="ECO:0000256" key="3">
    <source>
        <dbReference type="ARBA" id="ARBA00023157"/>
    </source>
</evidence>
<dbReference type="Ensembl" id="ENSOMYT00000100791.2">
    <property type="protein sequence ID" value="ENSOMYP00000092665.2"/>
    <property type="gene ID" value="ENSOMYG00000042489.2"/>
</dbReference>
<evidence type="ECO:0000256" key="4">
    <source>
        <dbReference type="ARBA" id="ARBA00023180"/>
    </source>
</evidence>
<keyword evidence="10" id="KW-1185">Reference proteome</keyword>
<proteinExistence type="predicted"/>
<dbReference type="SUPFAM" id="SSF57196">
    <property type="entry name" value="EGF/Laminin"/>
    <property type="match status" value="3"/>
</dbReference>
<dbReference type="SMART" id="SM00281">
    <property type="entry name" value="LamB"/>
    <property type="match status" value="1"/>
</dbReference>
<dbReference type="PANTHER" id="PTHR10574:SF406">
    <property type="entry name" value="LAMININ SUBUNIT ALPHA 5"/>
    <property type="match status" value="1"/>
</dbReference>
<dbReference type="CDD" id="cd00055">
    <property type="entry name" value="EGF_Lam"/>
    <property type="match status" value="3"/>
</dbReference>
<comment type="caution">
    <text evidence="6">Lacks conserved residue(s) required for the propagation of feature annotation.</text>
</comment>
<dbReference type="PROSITE" id="PS50027">
    <property type="entry name" value="EGF_LAM_2"/>
    <property type="match status" value="1"/>
</dbReference>
<protein>
    <submittedName>
        <fullName evidence="9">Laminin, alpha 2</fullName>
    </submittedName>
</protein>
<dbReference type="PROSITE" id="PS51115">
    <property type="entry name" value="LAMININ_IVA"/>
    <property type="match status" value="1"/>
</dbReference>
<feature type="domain" description="Laminin IV type A" evidence="8">
    <location>
        <begin position="291"/>
        <end position="481"/>
    </location>
</feature>
<dbReference type="Proteomes" id="UP000694395">
    <property type="component" value="Chromosome 8"/>
</dbReference>
<keyword evidence="4" id="KW-0325">Glycoprotein</keyword>
<dbReference type="PRINTS" id="PR00011">
    <property type="entry name" value="EGFLAMININ"/>
</dbReference>
<dbReference type="AlphaFoldDB" id="A0A8C7WGA9"/>
<evidence type="ECO:0000259" key="7">
    <source>
        <dbReference type="PROSITE" id="PS50027"/>
    </source>
</evidence>
<reference evidence="9" key="1">
    <citation type="submission" date="2020-07" db="EMBL/GenBank/DDBJ databases">
        <title>A long reads based de novo assembly of the rainbow trout Arlee double haploid line genome.</title>
        <authorList>
            <person name="Gao G."/>
            <person name="Palti Y."/>
        </authorList>
    </citation>
    <scope>NUCLEOTIDE SEQUENCE [LARGE SCALE GENOMIC DNA]</scope>
</reference>
<dbReference type="GO" id="GO:0007411">
    <property type="term" value="P:axon guidance"/>
    <property type="evidence" value="ECO:0007669"/>
    <property type="project" value="TreeGrafter"/>
</dbReference>
<feature type="disulfide bond" evidence="6">
    <location>
        <begin position="247"/>
        <end position="256"/>
    </location>
</feature>
<dbReference type="FunFam" id="2.10.25.10:FF:000512">
    <property type="entry name" value="Laminin subunit alpha 1"/>
    <property type="match status" value="1"/>
</dbReference>
<accession>A0A8C7WGA9</accession>
<evidence type="ECO:0000256" key="2">
    <source>
        <dbReference type="ARBA" id="ARBA00022737"/>
    </source>
</evidence>
<dbReference type="GO" id="GO:0009887">
    <property type="term" value="P:animal organ morphogenesis"/>
    <property type="evidence" value="ECO:0007669"/>
    <property type="project" value="TreeGrafter"/>
</dbReference>
<name>A0A8C7WGA9_ONCMY</name>
<organism evidence="9 10">
    <name type="scientific">Oncorhynchus mykiss</name>
    <name type="common">Rainbow trout</name>
    <name type="synonym">Salmo gairdneri</name>
    <dbReference type="NCBI Taxonomy" id="8022"/>
    <lineage>
        <taxon>Eukaryota</taxon>
        <taxon>Metazoa</taxon>
        <taxon>Chordata</taxon>
        <taxon>Craniata</taxon>
        <taxon>Vertebrata</taxon>
        <taxon>Euteleostomi</taxon>
        <taxon>Actinopterygii</taxon>
        <taxon>Neopterygii</taxon>
        <taxon>Teleostei</taxon>
        <taxon>Protacanthopterygii</taxon>
        <taxon>Salmoniformes</taxon>
        <taxon>Salmonidae</taxon>
        <taxon>Salmoninae</taxon>
        <taxon>Oncorhynchus</taxon>
    </lineage>
</organism>
<dbReference type="GO" id="GO:0005604">
    <property type="term" value="C:basement membrane"/>
    <property type="evidence" value="ECO:0007669"/>
    <property type="project" value="TreeGrafter"/>
</dbReference>
<evidence type="ECO:0000313" key="9">
    <source>
        <dbReference type="Ensembl" id="ENSOMYP00000092665.2"/>
    </source>
</evidence>
<reference evidence="9" key="2">
    <citation type="submission" date="2025-08" db="UniProtKB">
        <authorList>
            <consortium name="Ensembl"/>
        </authorList>
    </citation>
    <scope>IDENTIFICATION</scope>
</reference>
<dbReference type="GeneTree" id="ENSGT00940000155362"/>
<evidence type="ECO:0000256" key="5">
    <source>
        <dbReference type="ARBA" id="ARBA00023292"/>
    </source>
</evidence>